<dbReference type="PANTHER" id="PTHR11893">
    <property type="entry name" value="INNEXIN"/>
    <property type="match status" value="1"/>
</dbReference>
<keyword evidence="8 12" id="KW-1133">Transmembrane helix</keyword>
<evidence type="ECO:0000256" key="8">
    <source>
        <dbReference type="ARBA" id="ARBA00022989"/>
    </source>
</evidence>
<evidence type="ECO:0000256" key="10">
    <source>
        <dbReference type="ARBA" id="ARBA00023136"/>
    </source>
</evidence>
<dbReference type="Pfam" id="PF00876">
    <property type="entry name" value="Innexin"/>
    <property type="match status" value="1"/>
</dbReference>
<evidence type="ECO:0000256" key="7">
    <source>
        <dbReference type="ARBA" id="ARBA00022949"/>
    </source>
</evidence>
<evidence type="ECO:0000256" key="9">
    <source>
        <dbReference type="ARBA" id="ARBA00023065"/>
    </source>
</evidence>
<gene>
    <name evidence="12" type="primary">inx</name>
    <name evidence="14" type="ORF">OSB1V03_LOCUS2858</name>
</gene>
<dbReference type="GO" id="GO:0034220">
    <property type="term" value="P:monoatomic ion transmembrane transport"/>
    <property type="evidence" value="ECO:0007669"/>
    <property type="project" value="UniProtKB-KW"/>
</dbReference>
<keyword evidence="11 12" id="KW-0407">Ion channel</keyword>
<sequence>MSFLFRFHDLIGGIHVPVDDGVDKLNRKYTLLVFLFLALPIFTKQYIGDPIECFTPTYFTEPQARYVNSYCWTASTYYLVAADADDDDYDGFTGQDPPDPRVLPEELDYGGFDVASTGPERLRRVRVGYYQWAPLILLVQGCCFYVPFLVWNSCAHNAGVKLRRLLKKASDIASLPPGCQQREALLAEFVDQFHTLVTGEAGWCTDPSCRLPLSCRCCVGGPSRYLCLLYLLVKTLYVLNVGLQFVLLGSFMGRGFLRHGLELIRRFAIDGDWWASPRFPLQTLCQVRAAIQGGLRTYTCQCVLPINVFNEKIFSVVWFYLAFLMPLNIISLIFWVWRTFRCNRLAYVRLCLWRTRLVGMAEVGRLARKISANYLGWDGVFVLRLIEHNHGSIMATLIVSRLWEFYANQMKLQEEAGGNGSDAEMGSVASVGAPPSTSWHSCHATSCHATGHHGHHYPPSTPSGQQTMARKGNIPPNGYWGK</sequence>
<keyword evidence="7" id="KW-0965">Cell junction</keyword>
<keyword evidence="5 12" id="KW-0812">Transmembrane</keyword>
<dbReference type="PRINTS" id="PR01262">
    <property type="entry name" value="INNEXIN"/>
</dbReference>
<accession>A0A7R9KGG4</accession>
<dbReference type="GO" id="GO:0005921">
    <property type="term" value="C:gap junction"/>
    <property type="evidence" value="ECO:0007669"/>
    <property type="project" value="UniProtKB-SubCell"/>
</dbReference>
<evidence type="ECO:0000256" key="5">
    <source>
        <dbReference type="ARBA" id="ARBA00022692"/>
    </source>
</evidence>
<dbReference type="GO" id="GO:0005243">
    <property type="term" value="F:gap junction channel activity"/>
    <property type="evidence" value="ECO:0007669"/>
    <property type="project" value="TreeGrafter"/>
</dbReference>
<comment type="similarity">
    <text evidence="12">Belongs to the pannexin family.</text>
</comment>
<comment type="function">
    <text evidence="12">Structural component of the gap junctions.</text>
</comment>
<comment type="caution">
    <text evidence="12">Lacks conserved residue(s) required for the propagation of feature annotation.</text>
</comment>
<keyword evidence="3 12" id="KW-0813">Transport</keyword>
<comment type="subcellular location">
    <subcellularLocation>
        <location evidence="1">Cell junction</location>
        <location evidence="1">Gap junction</location>
    </subcellularLocation>
    <subcellularLocation>
        <location evidence="2 12">Cell membrane</location>
        <topology evidence="2 12">Multi-pass membrane protein</topology>
    </subcellularLocation>
</comment>
<organism evidence="14">
    <name type="scientific">Medioppia subpectinata</name>
    <dbReference type="NCBI Taxonomy" id="1979941"/>
    <lineage>
        <taxon>Eukaryota</taxon>
        <taxon>Metazoa</taxon>
        <taxon>Ecdysozoa</taxon>
        <taxon>Arthropoda</taxon>
        <taxon>Chelicerata</taxon>
        <taxon>Arachnida</taxon>
        <taxon>Acari</taxon>
        <taxon>Acariformes</taxon>
        <taxon>Sarcoptiformes</taxon>
        <taxon>Oribatida</taxon>
        <taxon>Brachypylina</taxon>
        <taxon>Oppioidea</taxon>
        <taxon>Oppiidae</taxon>
        <taxon>Medioppia</taxon>
    </lineage>
</organism>
<evidence type="ECO:0000256" key="13">
    <source>
        <dbReference type="SAM" id="MobiDB-lite"/>
    </source>
</evidence>
<dbReference type="InterPro" id="IPR000990">
    <property type="entry name" value="Innexin"/>
</dbReference>
<feature type="transmembrane region" description="Helical" evidence="12">
    <location>
        <begin position="129"/>
        <end position="151"/>
    </location>
</feature>
<reference evidence="14" key="1">
    <citation type="submission" date="2020-11" db="EMBL/GenBank/DDBJ databases">
        <authorList>
            <person name="Tran Van P."/>
        </authorList>
    </citation>
    <scope>NUCLEOTIDE SEQUENCE</scope>
</reference>
<evidence type="ECO:0000256" key="3">
    <source>
        <dbReference type="ARBA" id="ARBA00022448"/>
    </source>
</evidence>
<feature type="region of interest" description="Disordered" evidence="13">
    <location>
        <begin position="450"/>
        <end position="482"/>
    </location>
</feature>
<dbReference type="GO" id="GO:0005886">
    <property type="term" value="C:plasma membrane"/>
    <property type="evidence" value="ECO:0007669"/>
    <property type="project" value="UniProtKB-SubCell"/>
</dbReference>
<dbReference type="EMBL" id="CAJPIZ010001074">
    <property type="protein sequence ID" value="CAG2102825.1"/>
    <property type="molecule type" value="Genomic_DNA"/>
</dbReference>
<keyword evidence="10 12" id="KW-0472">Membrane</keyword>
<evidence type="ECO:0000313" key="14">
    <source>
        <dbReference type="EMBL" id="CAD7622395.1"/>
    </source>
</evidence>
<evidence type="ECO:0000256" key="12">
    <source>
        <dbReference type="RuleBase" id="RU010713"/>
    </source>
</evidence>
<keyword evidence="6" id="KW-0303">Gap junction</keyword>
<keyword evidence="15" id="KW-1185">Reference proteome</keyword>
<evidence type="ECO:0000256" key="11">
    <source>
        <dbReference type="ARBA" id="ARBA00023303"/>
    </source>
</evidence>
<name>A0A7R9KGG4_9ACAR</name>
<keyword evidence="4" id="KW-1003">Cell membrane</keyword>
<proteinExistence type="inferred from homology"/>
<protein>
    <recommendedName>
        <fullName evidence="12">Innexin</fullName>
    </recommendedName>
</protein>
<dbReference type="OrthoDB" id="5867527at2759"/>
<keyword evidence="9 12" id="KW-0406">Ion transport</keyword>
<dbReference type="PROSITE" id="PS51013">
    <property type="entry name" value="PANNEXIN"/>
    <property type="match status" value="1"/>
</dbReference>
<dbReference type="EMBL" id="OC855649">
    <property type="protein sequence ID" value="CAD7622395.1"/>
    <property type="molecule type" value="Genomic_DNA"/>
</dbReference>
<evidence type="ECO:0000313" key="15">
    <source>
        <dbReference type="Proteomes" id="UP000759131"/>
    </source>
</evidence>
<dbReference type="PANTHER" id="PTHR11893:SF36">
    <property type="entry name" value="INNEXIN-5"/>
    <property type="match status" value="1"/>
</dbReference>
<dbReference type="Proteomes" id="UP000759131">
    <property type="component" value="Unassembled WGS sequence"/>
</dbReference>
<dbReference type="AlphaFoldDB" id="A0A7R9KGG4"/>
<evidence type="ECO:0000256" key="6">
    <source>
        <dbReference type="ARBA" id="ARBA00022868"/>
    </source>
</evidence>
<feature type="transmembrane region" description="Helical" evidence="12">
    <location>
        <begin position="317"/>
        <end position="337"/>
    </location>
</feature>
<evidence type="ECO:0000256" key="2">
    <source>
        <dbReference type="ARBA" id="ARBA00004651"/>
    </source>
</evidence>
<evidence type="ECO:0000256" key="4">
    <source>
        <dbReference type="ARBA" id="ARBA00022475"/>
    </source>
</evidence>
<evidence type="ECO:0000256" key="1">
    <source>
        <dbReference type="ARBA" id="ARBA00004610"/>
    </source>
</evidence>
<feature type="transmembrane region" description="Helical" evidence="12">
    <location>
        <begin position="236"/>
        <end position="257"/>
    </location>
</feature>